<evidence type="ECO:0000313" key="1">
    <source>
        <dbReference type="EMBL" id="KAB5537878.1"/>
    </source>
</evidence>
<dbReference type="Proteomes" id="UP000326939">
    <property type="component" value="Chromosome 10"/>
</dbReference>
<accession>A0A5N5L5T5</accession>
<proteinExistence type="predicted"/>
<protein>
    <submittedName>
        <fullName evidence="1">Uncharacterized protein</fullName>
    </submittedName>
</protein>
<gene>
    <name evidence="1" type="ORF">DKX38_015411</name>
</gene>
<reference evidence="2" key="1">
    <citation type="journal article" date="2019" name="Gigascience">
        <title>De novo genome assembly of the endangered Acer yangbiense, a plant species with extremely small populations endemic to Yunnan Province, China.</title>
        <authorList>
            <person name="Yang J."/>
            <person name="Wariss H.M."/>
            <person name="Tao L."/>
            <person name="Zhang R."/>
            <person name="Yun Q."/>
            <person name="Hollingsworth P."/>
            <person name="Dao Z."/>
            <person name="Luo G."/>
            <person name="Guo H."/>
            <person name="Ma Y."/>
            <person name="Sun W."/>
        </authorList>
    </citation>
    <scope>NUCLEOTIDE SEQUENCE [LARGE SCALE GENOMIC DNA]</scope>
    <source>
        <strain evidence="2">cv. br00</strain>
    </source>
</reference>
<comment type="caution">
    <text evidence="1">The sequence shown here is derived from an EMBL/GenBank/DDBJ whole genome shotgun (WGS) entry which is preliminary data.</text>
</comment>
<keyword evidence="2" id="KW-1185">Reference proteome</keyword>
<name>A0A5N5L5T5_9ROSI</name>
<sequence length="174" mass="18954">MDPCLDLEHTYAYVCREANRRTLLNDDQSISDSVAMLECQPNLPTHHTRFAATTSSIPTSRSFDIVNKHHGSSGPPRSCTHYGGTGHTKSHCHDLIGYPMNDYATLHTSSDFPSKSFKTSSTPIGSCIWNVDFGSTNHMLFDASISTLKSSETHFVSTANGTPITVIGVCSLSK</sequence>
<dbReference type="EMBL" id="VDCV01000010">
    <property type="protein sequence ID" value="KAB5537878.1"/>
    <property type="molecule type" value="Genomic_DNA"/>
</dbReference>
<dbReference type="AlphaFoldDB" id="A0A5N5L5T5"/>
<evidence type="ECO:0000313" key="2">
    <source>
        <dbReference type="Proteomes" id="UP000326939"/>
    </source>
</evidence>
<organism evidence="1 2">
    <name type="scientific">Salix brachista</name>
    <dbReference type="NCBI Taxonomy" id="2182728"/>
    <lineage>
        <taxon>Eukaryota</taxon>
        <taxon>Viridiplantae</taxon>
        <taxon>Streptophyta</taxon>
        <taxon>Embryophyta</taxon>
        <taxon>Tracheophyta</taxon>
        <taxon>Spermatophyta</taxon>
        <taxon>Magnoliopsida</taxon>
        <taxon>eudicotyledons</taxon>
        <taxon>Gunneridae</taxon>
        <taxon>Pentapetalae</taxon>
        <taxon>rosids</taxon>
        <taxon>fabids</taxon>
        <taxon>Malpighiales</taxon>
        <taxon>Salicaceae</taxon>
        <taxon>Saliceae</taxon>
        <taxon>Salix</taxon>
    </lineage>
</organism>